<dbReference type="GO" id="GO:0071555">
    <property type="term" value="P:cell wall organization"/>
    <property type="evidence" value="ECO:0007669"/>
    <property type="project" value="UniProtKB-KW"/>
</dbReference>
<dbReference type="EMBL" id="QRWX01000001">
    <property type="protein sequence ID" value="RGT57614.1"/>
    <property type="molecule type" value="Genomic_DNA"/>
</dbReference>
<evidence type="ECO:0000256" key="5">
    <source>
        <dbReference type="ARBA" id="ARBA00023316"/>
    </source>
</evidence>
<dbReference type="InterPro" id="IPR038247">
    <property type="entry name" value="Jag_N_dom_sf"/>
</dbReference>
<keyword evidence="2" id="KW-0694">RNA-binding</keyword>
<evidence type="ECO:0000259" key="6">
    <source>
        <dbReference type="PROSITE" id="PS51061"/>
    </source>
</evidence>
<keyword evidence="1" id="KW-0963">Cytoplasm</keyword>
<organism evidence="7 8">
    <name type="scientific">Solobacterium moorei</name>
    <dbReference type="NCBI Taxonomy" id="102148"/>
    <lineage>
        <taxon>Bacteria</taxon>
        <taxon>Bacillati</taxon>
        <taxon>Bacillota</taxon>
        <taxon>Erysipelotrichia</taxon>
        <taxon>Erysipelotrichales</taxon>
        <taxon>Erysipelotrichaceae</taxon>
        <taxon>Solobacterium</taxon>
    </lineage>
</organism>
<dbReference type="InterPro" id="IPR039247">
    <property type="entry name" value="KhpB"/>
</dbReference>
<dbReference type="CDD" id="cd02414">
    <property type="entry name" value="KH-II_Jag"/>
    <property type="match status" value="1"/>
</dbReference>
<dbReference type="NCBIfam" id="NF041568">
    <property type="entry name" value="Jag_EloR"/>
    <property type="match status" value="1"/>
</dbReference>
<dbReference type="InterPro" id="IPR034079">
    <property type="entry name" value="R3H_KhpB"/>
</dbReference>
<reference evidence="7 8" key="1">
    <citation type="submission" date="2018-08" db="EMBL/GenBank/DDBJ databases">
        <title>A genome reference for cultivated species of the human gut microbiota.</title>
        <authorList>
            <person name="Zou Y."/>
            <person name="Xue W."/>
            <person name="Luo G."/>
        </authorList>
    </citation>
    <scope>NUCLEOTIDE SEQUENCE [LARGE SCALE GENOMIC DNA]</scope>
    <source>
        <strain evidence="7 8">AF18-46</strain>
    </source>
</reference>
<dbReference type="SUPFAM" id="SSF82708">
    <property type="entry name" value="R3H domain"/>
    <property type="match status" value="1"/>
</dbReference>
<dbReference type="Pfam" id="PF13083">
    <property type="entry name" value="KH_KhpA-B"/>
    <property type="match status" value="1"/>
</dbReference>
<dbReference type="InterPro" id="IPR032782">
    <property type="entry name" value="KhpB_N"/>
</dbReference>
<evidence type="ECO:0000313" key="7">
    <source>
        <dbReference type="EMBL" id="RGT57614.1"/>
    </source>
</evidence>
<sequence>MQIYTAKTLEELLQNAAEEKGVTIDELEYTIVEEKKGLLGIGNSVSAKVFSSDDVKEFIFDYLGEFFTHIDLDIEVALEELDDSYVINLNSDNNAILIGKMGKTLAAFNTVLRAAVNSEFEKRIDVLIDINHYKEERYYKIRSMAKRIAKQVQRSKVDVELDPMPNDERKVIHKVLGDWHNIKTESEGEGSYRHICIRYAADEPQEEIPNMSE</sequence>
<dbReference type="SMART" id="SM00393">
    <property type="entry name" value="R3H"/>
    <property type="match status" value="1"/>
</dbReference>
<accession>A0A412PHI3</accession>
<dbReference type="GeneID" id="89621334"/>
<dbReference type="GO" id="GO:0008360">
    <property type="term" value="P:regulation of cell shape"/>
    <property type="evidence" value="ECO:0007669"/>
    <property type="project" value="UniProtKB-KW"/>
</dbReference>
<evidence type="ECO:0000256" key="4">
    <source>
        <dbReference type="ARBA" id="ARBA00023186"/>
    </source>
</evidence>
<evidence type="ECO:0000256" key="3">
    <source>
        <dbReference type="ARBA" id="ARBA00022960"/>
    </source>
</evidence>
<dbReference type="InterPro" id="IPR038008">
    <property type="entry name" value="Jag_KH"/>
</dbReference>
<dbReference type="SMART" id="SM01245">
    <property type="entry name" value="Jag_N"/>
    <property type="match status" value="1"/>
</dbReference>
<dbReference type="Gene3D" id="3.30.30.80">
    <property type="entry name" value="probable RNA-binding protein from clostridium symbiosum atcc 14940"/>
    <property type="match status" value="1"/>
</dbReference>
<dbReference type="PANTHER" id="PTHR35800">
    <property type="entry name" value="PROTEIN JAG"/>
    <property type="match status" value="1"/>
</dbReference>
<dbReference type="Gene3D" id="3.30.1370.50">
    <property type="entry name" value="R3H-like domain"/>
    <property type="match status" value="1"/>
</dbReference>
<dbReference type="Proteomes" id="UP000284731">
    <property type="component" value="Unassembled WGS sequence"/>
</dbReference>
<dbReference type="InterPro" id="IPR001374">
    <property type="entry name" value="R3H_dom"/>
</dbReference>
<dbReference type="Pfam" id="PF01424">
    <property type="entry name" value="R3H"/>
    <property type="match status" value="1"/>
</dbReference>
<comment type="caution">
    <text evidence="7">The sequence shown here is derived from an EMBL/GenBank/DDBJ whole genome shotgun (WGS) entry which is preliminary data.</text>
</comment>
<dbReference type="InterPro" id="IPR015946">
    <property type="entry name" value="KH_dom-like_a/b"/>
</dbReference>
<feature type="domain" description="R3H" evidence="6">
    <location>
        <begin position="135"/>
        <end position="201"/>
    </location>
</feature>
<dbReference type="Gene3D" id="3.30.300.20">
    <property type="match status" value="1"/>
</dbReference>
<evidence type="ECO:0000313" key="8">
    <source>
        <dbReference type="Proteomes" id="UP000284731"/>
    </source>
</evidence>
<dbReference type="PROSITE" id="PS51061">
    <property type="entry name" value="R3H"/>
    <property type="match status" value="1"/>
</dbReference>
<dbReference type="AlphaFoldDB" id="A0A412PHI3"/>
<evidence type="ECO:0000256" key="1">
    <source>
        <dbReference type="ARBA" id="ARBA00022490"/>
    </source>
</evidence>
<gene>
    <name evidence="7" type="ORF">DWX20_00770</name>
</gene>
<keyword evidence="4" id="KW-0143">Chaperone</keyword>
<dbReference type="PANTHER" id="PTHR35800:SF1">
    <property type="entry name" value="RNA-BINDING PROTEIN KHPB"/>
    <property type="match status" value="1"/>
</dbReference>
<name>A0A412PHI3_9FIRM</name>
<protein>
    <submittedName>
        <fullName evidence="7">Protein jag</fullName>
    </submittedName>
</protein>
<dbReference type="CDD" id="cd02644">
    <property type="entry name" value="R3H_jag"/>
    <property type="match status" value="1"/>
</dbReference>
<dbReference type="Pfam" id="PF14804">
    <property type="entry name" value="Jag_N"/>
    <property type="match status" value="1"/>
</dbReference>
<dbReference type="RefSeq" id="WP_028078898.1">
    <property type="nucleotide sequence ID" value="NZ_AP028934.1"/>
</dbReference>
<dbReference type="InterPro" id="IPR036867">
    <property type="entry name" value="R3H_dom_sf"/>
</dbReference>
<dbReference type="GO" id="GO:0003723">
    <property type="term" value="F:RNA binding"/>
    <property type="evidence" value="ECO:0007669"/>
    <property type="project" value="UniProtKB-KW"/>
</dbReference>
<keyword evidence="3" id="KW-0133">Cell shape</keyword>
<evidence type="ECO:0000256" key="2">
    <source>
        <dbReference type="ARBA" id="ARBA00022884"/>
    </source>
</evidence>
<proteinExistence type="predicted"/>
<keyword evidence="5" id="KW-0961">Cell wall biogenesis/degradation</keyword>